<dbReference type="CDD" id="cd06414">
    <property type="entry name" value="GH25_LytC-like"/>
    <property type="match status" value="1"/>
</dbReference>
<dbReference type="GO" id="GO:0003796">
    <property type="term" value="F:lysozyme activity"/>
    <property type="evidence" value="ECO:0007669"/>
    <property type="project" value="InterPro"/>
</dbReference>
<dbReference type="PANTHER" id="PTHR34135:SF2">
    <property type="entry name" value="LYSOZYME"/>
    <property type="match status" value="1"/>
</dbReference>
<accession>A0A2N5J6Z0</accession>
<dbReference type="Pfam" id="PF18885">
    <property type="entry name" value="DUF5648"/>
    <property type="match status" value="1"/>
</dbReference>
<dbReference type="EMBL" id="NMWU01000054">
    <property type="protein sequence ID" value="PLS29966.1"/>
    <property type="molecule type" value="Genomic_DNA"/>
</dbReference>
<evidence type="ECO:0000259" key="3">
    <source>
        <dbReference type="Pfam" id="PF18885"/>
    </source>
</evidence>
<dbReference type="AlphaFoldDB" id="A0A2N5J6Z0"/>
<dbReference type="SUPFAM" id="SSF51445">
    <property type="entry name" value="(Trans)glycosidases"/>
    <property type="match status" value="1"/>
</dbReference>
<dbReference type="RefSeq" id="WP_101618340.1">
    <property type="nucleotide sequence ID" value="NZ_NMWU01000054.1"/>
</dbReference>
<comment type="similarity">
    <text evidence="1">Belongs to the glycosyl hydrolase 25 family.</text>
</comment>
<keyword evidence="5" id="KW-1185">Reference proteome</keyword>
<reference evidence="4 5" key="1">
    <citation type="submission" date="2017-07" db="EMBL/GenBank/DDBJ databases">
        <title>Bifidobacterium novel species.</title>
        <authorList>
            <person name="Lugli G.A."/>
            <person name="Milani C."/>
            <person name="Duranti S."/>
            <person name="Mangifesta M."/>
        </authorList>
    </citation>
    <scope>NUCLEOTIDE SEQUENCE [LARGE SCALE GENOMIC DNA]</scope>
    <source>
        <strain evidence="5">Uis1B</strain>
    </source>
</reference>
<dbReference type="GO" id="GO:0009253">
    <property type="term" value="P:peptidoglycan catabolic process"/>
    <property type="evidence" value="ECO:0007669"/>
    <property type="project" value="InterPro"/>
</dbReference>
<dbReference type="GO" id="GO:0016998">
    <property type="term" value="P:cell wall macromolecule catabolic process"/>
    <property type="evidence" value="ECO:0007669"/>
    <property type="project" value="InterPro"/>
</dbReference>
<feature type="compositionally biased region" description="Low complexity" evidence="2">
    <location>
        <begin position="163"/>
        <end position="182"/>
    </location>
</feature>
<dbReference type="OrthoDB" id="287365at2"/>
<feature type="domain" description="DUF5648" evidence="3">
    <location>
        <begin position="460"/>
        <end position="593"/>
    </location>
</feature>
<comment type="caution">
    <text evidence="4">The sequence shown here is derived from an EMBL/GenBank/DDBJ whole genome shotgun (WGS) entry which is preliminary data.</text>
</comment>
<proteinExistence type="inferred from homology"/>
<evidence type="ECO:0000313" key="4">
    <source>
        <dbReference type="EMBL" id="PLS29966.1"/>
    </source>
</evidence>
<evidence type="ECO:0000256" key="2">
    <source>
        <dbReference type="SAM" id="MobiDB-lite"/>
    </source>
</evidence>
<keyword evidence="4" id="KW-0378">Hydrolase</keyword>
<evidence type="ECO:0000256" key="1">
    <source>
        <dbReference type="ARBA" id="ARBA00010646"/>
    </source>
</evidence>
<dbReference type="PANTHER" id="PTHR34135">
    <property type="entry name" value="LYSOZYME"/>
    <property type="match status" value="1"/>
</dbReference>
<dbReference type="Proteomes" id="UP000235050">
    <property type="component" value="Unassembled WGS sequence"/>
</dbReference>
<organism evidence="4 5">
    <name type="scientific">Bifidobacterium margollesii</name>
    <dbReference type="NCBI Taxonomy" id="2020964"/>
    <lineage>
        <taxon>Bacteria</taxon>
        <taxon>Bacillati</taxon>
        <taxon>Actinomycetota</taxon>
        <taxon>Actinomycetes</taxon>
        <taxon>Bifidobacteriales</taxon>
        <taxon>Bifidobacteriaceae</taxon>
        <taxon>Bifidobacterium</taxon>
    </lineage>
</organism>
<dbReference type="InterPro" id="IPR017853">
    <property type="entry name" value="GH"/>
</dbReference>
<evidence type="ECO:0000313" key="5">
    <source>
        <dbReference type="Proteomes" id="UP000235050"/>
    </source>
</evidence>
<feature type="region of interest" description="Disordered" evidence="2">
    <location>
        <begin position="163"/>
        <end position="196"/>
    </location>
</feature>
<dbReference type="InterPro" id="IPR043708">
    <property type="entry name" value="DUF5648"/>
</dbReference>
<dbReference type="InterPro" id="IPR002053">
    <property type="entry name" value="Glyco_hydro_25"/>
</dbReference>
<dbReference type="Pfam" id="PF01183">
    <property type="entry name" value="Glyco_hydro_25"/>
    <property type="match status" value="1"/>
</dbReference>
<sequence length="594" mass="62790">MADGKTEHMAGRNNTTDRMAAGGWMRRERSKSGRMKRFGAVTTVAGAVCALLLTGLPAMSLADDGTAVAADTLAAGVDAGAGVVPTSASSASSAGTVAASIPDDATVISDDYAAVGDRIVDLQSGETVTDPSIVGTAETPADPLAATGGVSFVPMTVRQWRESGAAEASAAGSETDGSATGRSGSGSGGSSGAESGNGSAAFPNGIGGAKWGTYGGAKAFYEGTGSLFARSAKAVIDVSEWQGRIDWAKVKASGVDAAIIRVSYGTVRDKTVQYNIAECRRLGIPFGVYVYSYAYDSAFAASEGRSVANILKSLGVKASDLKYPVFYDLEAWTWTGHTRPTRPAQYESIVNAWYKALQSSGYTNLGVYSYTSYLETALKSSTIYAKVRWVANYSGRYRLLGSKLGTFAFSTSDRMWQYTESGTVPGISGKVDCNAFGYPLSSSGGSSTPSKPGATSGRVPVYRVYNRNSGLHHYTTSAAEKNMLVAKGWRDESAKGAAFVTVPKGTAGARAVYREYNRHDGNHNWTLNKAEHDMLVRLGWKDEGVAWYAPASGRNVYRLYNRNSGEHVYTTSYGEYVSVVKAGWRGENVAWKSL</sequence>
<dbReference type="PROSITE" id="PS51904">
    <property type="entry name" value="GLYCOSYL_HYDROL_F25_2"/>
    <property type="match status" value="1"/>
</dbReference>
<dbReference type="Gene3D" id="3.20.20.80">
    <property type="entry name" value="Glycosidases"/>
    <property type="match status" value="1"/>
</dbReference>
<dbReference type="GO" id="GO:0016052">
    <property type="term" value="P:carbohydrate catabolic process"/>
    <property type="evidence" value="ECO:0007669"/>
    <property type="project" value="TreeGrafter"/>
</dbReference>
<protein>
    <submittedName>
        <fullName evidence="4">Glycosyl hydrolase family 25</fullName>
    </submittedName>
</protein>
<gene>
    <name evidence="4" type="ORF">Uis1B_2200</name>
</gene>
<name>A0A2N5J6Z0_9BIFI</name>